<proteinExistence type="predicted"/>
<gene>
    <name evidence="2" type="ORF">R3P38DRAFT_1854535</name>
</gene>
<keyword evidence="3" id="KW-1185">Reference proteome</keyword>
<accession>A0AAW0DAE9</accession>
<dbReference type="Proteomes" id="UP001362999">
    <property type="component" value="Unassembled WGS sequence"/>
</dbReference>
<protein>
    <recommendedName>
        <fullName evidence="1">F-box domain-containing protein</fullName>
    </recommendedName>
</protein>
<dbReference type="InterPro" id="IPR036047">
    <property type="entry name" value="F-box-like_dom_sf"/>
</dbReference>
<organism evidence="2 3">
    <name type="scientific">Favolaschia claudopus</name>
    <dbReference type="NCBI Taxonomy" id="2862362"/>
    <lineage>
        <taxon>Eukaryota</taxon>
        <taxon>Fungi</taxon>
        <taxon>Dikarya</taxon>
        <taxon>Basidiomycota</taxon>
        <taxon>Agaricomycotina</taxon>
        <taxon>Agaricomycetes</taxon>
        <taxon>Agaricomycetidae</taxon>
        <taxon>Agaricales</taxon>
        <taxon>Marasmiineae</taxon>
        <taxon>Mycenaceae</taxon>
        <taxon>Favolaschia</taxon>
    </lineage>
</organism>
<dbReference type="SUPFAM" id="SSF81383">
    <property type="entry name" value="F-box domain"/>
    <property type="match status" value="1"/>
</dbReference>
<reference evidence="2 3" key="1">
    <citation type="journal article" date="2024" name="J Genomics">
        <title>Draft genome sequencing and assembly of Favolaschia claudopus CIRM-BRFM 2984 isolated from oak limbs.</title>
        <authorList>
            <person name="Navarro D."/>
            <person name="Drula E."/>
            <person name="Chaduli D."/>
            <person name="Cazenave R."/>
            <person name="Ahrendt S."/>
            <person name="Wang J."/>
            <person name="Lipzen A."/>
            <person name="Daum C."/>
            <person name="Barry K."/>
            <person name="Grigoriev I.V."/>
            <person name="Favel A."/>
            <person name="Rosso M.N."/>
            <person name="Martin F."/>
        </authorList>
    </citation>
    <scope>NUCLEOTIDE SEQUENCE [LARGE SCALE GENOMIC DNA]</scope>
    <source>
        <strain evidence="2 3">CIRM-BRFM 2984</strain>
    </source>
</reference>
<dbReference type="AlphaFoldDB" id="A0AAW0DAE9"/>
<feature type="domain" description="F-box" evidence="1">
    <location>
        <begin position="67"/>
        <end position="120"/>
    </location>
</feature>
<dbReference type="EMBL" id="JAWWNJ010000009">
    <property type="protein sequence ID" value="KAK7048208.1"/>
    <property type="molecule type" value="Genomic_DNA"/>
</dbReference>
<dbReference type="InterPro" id="IPR001810">
    <property type="entry name" value="F-box_dom"/>
</dbReference>
<evidence type="ECO:0000259" key="1">
    <source>
        <dbReference type="Pfam" id="PF12937"/>
    </source>
</evidence>
<dbReference type="Pfam" id="PF12937">
    <property type="entry name" value="F-box-like"/>
    <property type="match status" value="1"/>
</dbReference>
<sequence>MAASYRESFLAHSARIEGNSKSQIKHLIEESQSKITSLASQIASLTAKCEQERVYLAALQYSIAPIRTLPVELLAEIFCWVEEPERRWLNNHFKPTLRISQVCLHWRQVAQTTPRLWTCPLLISNRVPAKMSIHVYAKRLQAWLARSAPLSIPVSFETEHESSGTWEDISPILEEVLKVSSRWHSFKICDSGPLNAPFIKRLAQYPMDSLEYILEKLDDMDPPVGVYFGSTPRLRRVHLYRGILSASWSVISELILYPYGGSVKAALEIVLQCPNVVDLTVDVALWTESPAASAVVTFNHLRTISLAFTGNSDFTPFLNRISAPRLEKLSLELDTMIPWEEAEFTAF</sequence>
<name>A0AAW0DAE9_9AGAR</name>
<comment type="caution">
    <text evidence="2">The sequence shown here is derived from an EMBL/GenBank/DDBJ whole genome shotgun (WGS) entry which is preliminary data.</text>
</comment>
<evidence type="ECO:0000313" key="2">
    <source>
        <dbReference type="EMBL" id="KAK7048208.1"/>
    </source>
</evidence>
<dbReference type="Gene3D" id="1.20.1280.50">
    <property type="match status" value="1"/>
</dbReference>
<evidence type="ECO:0000313" key="3">
    <source>
        <dbReference type="Proteomes" id="UP001362999"/>
    </source>
</evidence>